<dbReference type="OrthoDB" id="1728340at2759"/>
<gene>
    <name evidence="5" type="ORF">CTI12_AA389410</name>
</gene>
<feature type="transmembrane region" description="Helical" evidence="4">
    <location>
        <begin position="68"/>
        <end position="89"/>
    </location>
</feature>
<sequence>MAAASSFSASHLNLNHRASSRLLFGGTVSRTKEAQNLRLHNTVDIENVMVSLTQENTRLRTIAGQAKVMGTLVCAGGALLLSLCHGPIIPISESYIHLTIASEMHKSNDTNHGNLIGPCLIIFSAFSWAIWFVLQNFRCIAHCGRAWGKSREVESISQIGIIKTPPDEVPLQPRF</sequence>
<comment type="caution">
    <text evidence="5">The sequence shown here is derived from an EMBL/GenBank/DDBJ whole genome shotgun (WGS) entry which is preliminary data.</text>
</comment>
<name>A0A2U1MDE9_ARTAN</name>
<keyword evidence="2 4" id="KW-1133">Transmembrane helix</keyword>
<dbReference type="AlphaFoldDB" id="A0A2U1MDE9"/>
<evidence type="ECO:0000256" key="4">
    <source>
        <dbReference type="SAM" id="Phobius"/>
    </source>
</evidence>
<dbReference type="GO" id="GO:0016020">
    <property type="term" value="C:membrane"/>
    <property type="evidence" value="ECO:0007669"/>
    <property type="project" value="InterPro"/>
</dbReference>
<keyword evidence="1 4" id="KW-0812">Transmembrane</keyword>
<dbReference type="EMBL" id="PKPP01005665">
    <property type="protein sequence ID" value="PWA59285.1"/>
    <property type="molecule type" value="Genomic_DNA"/>
</dbReference>
<feature type="transmembrane region" description="Helical" evidence="4">
    <location>
        <begin position="115"/>
        <end position="134"/>
    </location>
</feature>
<evidence type="ECO:0000256" key="2">
    <source>
        <dbReference type="ARBA" id="ARBA00022989"/>
    </source>
</evidence>
<evidence type="ECO:0000256" key="1">
    <source>
        <dbReference type="ARBA" id="ARBA00022692"/>
    </source>
</evidence>
<evidence type="ECO:0000256" key="3">
    <source>
        <dbReference type="ARBA" id="ARBA00023136"/>
    </source>
</evidence>
<accession>A0A2U1MDE9</accession>
<protein>
    <submittedName>
        <fullName evidence="5">Drug/metabolite transporter</fullName>
    </submittedName>
</protein>
<reference evidence="5 6" key="1">
    <citation type="journal article" date="2018" name="Mol. Plant">
        <title>The genome of Artemisia annua provides insight into the evolution of Asteraceae family and artemisinin biosynthesis.</title>
        <authorList>
            <person name="Shen Q."/>
            <person name="Zhang L."/>
            <person name="Liao Z."/>
            <person name="Wang S."/>
            <person name="Yan T."/>
            <person name="Shi P."/>
            <person name="Liu M."/>
            <person name="Fu X."/>
            <person name="Pan Q."/>
            <person name="Wang Y."/>
            <person name="Lv Z."/>
            <person name="Lu X."/>
            <person name="Zhang F."/>
            <person name="Jiang W."/>
            <person name="Ma Y."/>
            <person name="Chen M."/>
            <person name="Hao X."/>
            <person name="Li L."/>
            <person name="Tang Y."/>
            <person name="Lv G."/>
            <person name="Zhou Y."/>
            <person name="Sun X."/>
            <person name="Brodelius P.E."/>
            <person name="Rose J.K.C."/>
            <person name="Tang K."/>
        </authorList>
    </citation>
    <scope>NUCLEOTIDE SEQUENCE [LARGE SCALE GENOMIC DNA]</scope>
    <source>
        <strain evidence="6">cv. Huhao1</strain>
        <tissue evidence="5">Leaf</tissue>
    </source>
</reference>
<evidence type="ECO:0000313" key="6">
    <source>
        <dbReference type="Proteomes" id="UP000245207"/>
    </source>
</evidence>
<dbReference type="InterPro" id="IPR030184">
    <property type="entry name" value="WAT1-related"/>
</dbReference>
<dbReference type="Proteomes" id="UP000245207">
    <property type="component" value="Unassembled WGS sequence"/>
</dbReference>
<evidence type="ECO:0000313" key="5">
    <source>
        <dbReference type="EMBL" id="PWA59285.1"/>
    </source>
</evidence>
<dbReference type="STRING" id="35608.A0A2U1MDE9"/>
<proteinExistence type="predicted"/>
<keyword evidence="6" id="KW-1185">Reference proteome</keyword>
<dbReference type="PANTHER" id="PTHR31218">
    <property type="entry name" value="WAT1-RELATED PROTEIN"/>
    <property type="match status" value="1"/>
</dbReference>
<organism evidence="5 6">
    <name type="scientific">Artemisia annua</name>
    <name type="common">Sweet wormwood</name>
    <dbReference type="NCBI Taxonomy" id="35608"/>
    <lineage>
        <taxon>Eukaryota</taxon>
        <taxon>Viridiplantae</taxon>
        <taxon>Streptophyta</taxon>
        <taxon>Embryophyta</taxon>
        <taxon>Tracheophyta</taxon>
        <taxon>Spermatophyta</taxon>
        <taxon>Magnoliopsida</taxon>
        <taxon>eudicotyledons</taxon>
        <taxon>Gunneridae</taxon>
        <taxon>Pentapetalae</taxon>
        <taxon>asterids</taxon>
        <taxon>campanulids</taxon>
        <taxon>Asterales</taxon>
        <taxon>Asteraceae</taxon>
        <taxon>Asteroideae</taxon>
        <taxon>Anthemideae</taxon>
        <taxon>Artemisiinae</taxon>
        <taxon>Artemisia</taxon>
    </lineage>
</organism>
<dbReference type="GO" id="GO:0022857">
    <property type="term" value="F:transmembrane transporter activity"/>
    <property type="evidence" value="ECO:0007669"/>
    <property type="project" value="InterPro"/>
</dbReference>
<keyword evidence="3 4" id="KW-0472">Membrane</keyword>